<evidence type="ECO:0000313" key="2">
    <source>
        <dbReference type="Proteomes" id="UP000093336"/>
    </source>
</evidence>
<sequence length="105" mass="12097">MKKIIWLGSSYKDLLAFSKPAKQIAGYNLDRIQRGLEPADWKPMPSIGKGVKEIRIHSENEYRVIYTAQLTEGIYVLHSFVKKTQKTSQKDLELAKKRFNEIGSK</sequence>
<accession>A0ABX2XU30</accession>
<gene>
    <name evidence="1" type="ORF">A8135_12930</name>
</gene>
<proteinExistence type="predicted"/>
<dbReference type="InterPro" id="IPR009241">
    <property type="entry name" value="HigB-like"/>
</dbReference>
<keyword evidence="2" id="KW-1185">Reference proteome</keyword>
<dbReference type="Pfam" id="PF05973">
    <property type="entry name" value="Gp49"/>
    <property type="match status" value="1"/>
</dbReference>
<dbReference type="EMBL" id="LYOZ01000017">
    <property type="protein sequence ID" value="OCH98061.1"/>
    <property type="molecule type" value="Genomic_DNA"/>
</dbReference>
<evidence type="ECO:0008006" key="3">
    <source>
        <dbReference type="Google" id="ProtNLM"/>
    </source>
</evidence>
<dbReference type="Proteomes" id="UP000093336">
    <property type="component" value="Unassembled WGS sequence"/>
</dbReference>
<reference evidence="1 2" key="1">
    <citation type="submission" date="2016-05" db="EMBL/GenBank/DDBJ databases">
        <authorList>
            <person name="Prochazka B."/>
            <person name="Indra A."/>
            <person name="Hasenberger P."/>
            <person name="Blaschitz M."/>
            <person name="Wagner L."/>
            <person name="Wewalka G."/>
            <person name="Sorschag S."/>
            <person name="Schmid D."/>
            <person name="Ruppitsch W."/>
        </authorList>
    </citation>
    <scope>NUCLEOTIDE SEQUENCE [LARGE SCALE GENOMIC DNA]</scope>
    <source>
        <strain evidence="1 2">974010_12</strain>
    </source>
</reference>
<organism evidence="1 2">
    <name type="scientific">Legionella jamestowniensis</name>
    <dbReference type="NCBI Taxonomy" id="455"/>
    <lineage>
        <taxon>Bacteria</taxon>
        <taxon>Pseudomonadati</taxon>
        <taxon>Pseudomonadota</taxon>
        <taxon>Gammaproteobacteria</taxon>
        <taxon>Legionellales</taxon>
        <taxon>Legionellaceae</taxon>
        <taxon>Legionella</taxon>
    </lineage>
</organism>
<comment type="caution">
    <text evidence="1">The sequence shown here is derived from an EMBL/GenBank/DDBJ whole genome shotgun (WGS) entry which is preliminary data.</text>
</comment>
<name>A0ABX2XU30_9GAMM</name>
<evidence type="ECO:0000313" key="1">
    <source>
        <dbReference type="EMBL" id="OCH98061.1"/>
    </source>
</evidence>
<protein>
    <recommendedName>
        <fullName evidence="3">Phage-related protein</fullName>
    </recommendedName>
</protein>
<dbReference type="RefSeq" id="WP_065620754.1">
    <property type="nucleotide sequence ID" value="NZ_LYOZ01000017.1"/>
</dbReference>